<evidence type="ECO:0000313" key="3">
    <source>
        <dbReference type="EMBL" id="OYD15105.1"/>
    </source>
</evidence>
<evidence type="ECO:0000259" key="2">
    <source>
        <dbReference type="Pfam" id="PF09084"/>
    </source>
</evidence>
<evidence type="ECO:0000256" key="1">
    <source>
        <dbReference type="SAM" id="Phobius"/>
    </source>
</evidence>
<protein>
    <recommendedName>
        <fullName evidence="2">SsuA/THI5-like domain-containing protein</fullName>
    </recommendedName>
</protein>
<organism evidence="3 4">
    <name type="scientific">candidate division WOR-3 bacterium JGI_Cruoil_03_51_56</name>
    <dbReference type="NCBI Taxonomy" id="1973747"/>
    <lineage>
        <taxon>Bacteria</taxon>
        <taxon>Bacteria division WOR-3</taxon>
    </lineage>
</organism>
<evidence type="ECO:0000313" key="4">
    <source>
        <dbReference type="Proteomes" id="UP000215559"/>
    </source>
</evidence>
<feature type="transmembrane region" description="Helical" evidence="1">
    <location>
        <begin position="7"/>
        <end position="25"/>
    </location>
</feature>
<dbReference type="EMBL" id="NOZP01000122">
    <property type="protein sequence ID" value="OYD15105.1"/>
    <property type="molecule type" value="Genomic_DNA"/>
</dbReference>
<accession>A0A235BU66</accession>
<dbReference type="AlphaFoldDB" id="A0A235BU66"/>
<feature type="domain" description="SsuA/THI5-like" evidence="2">
    <location>
        <begin position="44"/>
        <end position="185"/>
    </location>
</feature>
<sequence length="320" mass="35753">MTKLLNIIIIVLAVALIAVILYPQIQESRPKTVRFACDSSVSSLPFLVGIEESLFVKNRIIPELVFYSDPDQALQDLFAGNVEVGAFPWSTVFKRMLTQHETLKVFMSENFRQSLPVDAVVVLAKSRIKVLSDLKKKKLGYPPQFRDYVKPFLRTINLQGEITEVEFPLSALTSKLRSGEIDAAWLLEPIICTLDTSEFHILQEGTLPKYVSAPFPGTAVGFNPVLISKKVLLSRLKISTDAAVALVETKPEKAKLILGKYFSDCKNDCKLCRIPELQRLVGINKPAVSALATRLKDSTSVFNSDIETKNIFVEPVRLTR</sequence>
<keyword evidence="1" id="KW-1133">Transmembrane helix</keyword>
<proteinExistence type="predicted"/>
<keyword evidence="1" id="KW-0472">Membrane</keyword>
<comment type="caution">
    <text evidence="3">The sequence shown here is derived from an EMBL/GenBank/DDBJ whole genome shotgun (WGS) entry which is preliminary data.</text>
</comment>
<gene>
    <name evidence="3" type="ORF">CH330_06560</name>
</gene>
<dbReference type="SUPFAM" id="SSF53850">
    <property type="entry name" value="Periplasmic binding protein-like II"/>
    <property type="match status" value="1"/>
</dbReference>
<reference evidence="3 4" key="1">
    <citation type="submission" date="2017-07" db="EMBL/GenBank/DDBJ databases">
        <title>Recovery of genomes from metagenomes via a dereplication, aggregation, and scoring strategy.</title>
        <authorList>
            <person name="Sieber C.M."/>
            <person name="Probst A.J."/>
            <person name="Sharrar A."/>
            <person name="Thomas B.C."/>
            <person name="Hess M."/>
            <person name="Tringe S.G."/>
            <person name="Banfield J.F."/>
        </authorList>
    </citation>
    <scope>NUCLEOTIDE SEQUENCE [LARGE SCALE GENOMIC DNA]</scope>
    <source>
        <strain evidence="3">JGI_Cruoil_03_51_56</strain>
    </source>
</reference>
<dbReference type="Gene3D" id="3.40.190.10">
    <property type="entry name" value="Periplasmic binding protein-like II"/>
    <property type="match status" value="2"/>
</dbReference>
<dbReference type="Pfam" id="PF09084">
    <property type="entry name" value="NMT1"/>
    <property type="match status" value="1"/>
</dbReference>
<name>A0A235BU66_UNCW3</name>
<dbReference type="Proteomes" id="UP000215559">
    <property type="component" value="Unassembled WGS sequence"/>
</dbReference>
<keyword evidence="1" id="KW-0812">Transmembrane</keyword>
<dbReference type="InterPro" id="IPR015168">
    <property type="entry name" value="SsuA/THI5"/>
</dbReference>